<feature type="non-terminal residue" evidence="1">
    <location>
        <position position="1"/>
    </location>
</feature>
<name>A0ABQ8AKE3_BRANA</name>
<evidence type="ECO:0000313" key="2">
    <source>
        <dbReference type="Proteomes" id="UP000824890"/>
    </source>
</evidence>
<organism evidence="1 2">
    <name type="scientific">Brassica napus</name>
    <name type="common">Rape</name>
    <dbReference type="NCBI Taxonomy" id="3708"/>
    <lineage>
        <taxon>Eukaryota</taxon>
        <taxon>Viridiplantae</taxon>
        <taxon>Streptophyta</taxon>
        <taxon>Embryophyta</taxon>
        <taxon>Tracheophyta</taxon>
        <taxon>Spermatophyta</taxon>
        <taxon>Magnoliopsida</taxon>
        <taxon>eudicotyledons</taxon>
        <taxon>Gunneridae</taxon>
        <taxon>Pentapetalae</taxon>
        <taxon>rosids</taxon>
        <taxon>malvids</taxon>
        <taxon>Brassicales</taxon>
        <taxon>Brassicaceae</taxon>
        <taxon>Brassiceae</taxon>
        <taxon>Brassica</taxon>
    </lineage>
</organism>
<proteinExistence type="predicted"/>
<gene>
    <name evidence="1" type="ORF">HID58_055443</name>
</gene>
<reference evidence="1 2" key="1">
    <citation type="submission" date="2021-05" db="EMBL/GenBank/DDBJ databases">
        <title>Genome Assembly of Synthetic Allotetraploid Brassica napus Reveals Homoeologous Exchanges between Subgenomes.</title>
        <authorList>
            <person name="Davis J.T."/>
        </authorList>
    </citation>
    <scope>NUCLEOTIDE SEQUENCE [LARGE SCALE GENOMIC DNA]</scope>
    <source>
        <strain evidence="2">cv. Da-Ae</strain>
        <tissue evidence="1">Seedling</tissue>
    </source>
</reference>
<keyword evidence="2" id="KW-1185">Reference proteome</keyword>
<evidence type="ECO:0000313" key="1">
    <source>
        <dbReference type="EMBL" id="KAH0893014.1"/>
    </source>
</evidence>
<sequence length="62" mass="7414">SIDSLTRPSIDGGYEYLKNRLITLKLRVDDVYYLLNDIIERLTTYMDELKDEMNMIQRQNTI</sequence>
<dbReference type="EMBL" id="JAGKQM010000013">
    <property type="protein sequence ID" value="KAH0893014.1"/>
    <property type="molecule type" value="Genomic_DNA"/>
</dbReference>
<accession>A0ABQ8AKE3</accession>
<dbReference type="Proteomes" id="UP000824890">
    <property type="component" value="Unassembled WGS sequence"/>
</dbReference>
<comment type="caution">
    <text evidence="1">The sequence shown here is derived from an EMBL/GenBank/DDBJ whole genome shotgun (WGS) entry which is preliminary data.</text>
</comment>
<protein>
    <submittedName>
        <fullName evidence="1">Uncharacterized protein</fullName>
    </submittedName>
</protein>